<feature type="domain" description="3'-5' exonuclease" evidence="4">
    <location>
        <begin position="414"/>
        <end position="587"/>
    </location>
</feature>
<reference evidence="6 7" key="1">
    <citation type="submission" date="2024-05" db="EMBL/GenBank/DDBJ databases">
        <title>The nuclear and mitochondrial genome assemblies of Tetragonisca angustula (Apidae: Meliponini), a tiny yet remarkable pollinator in the Neotropics.</title>
        <authorList>
            <person name="Ferrari R."/>
            <person name="Ricardo P.C."/>
            <person name="Dias F.C."/>
            <person name="Araujo N.S."/>
            <person name="Soares D.O."/>
            <person name="Zhou Q.-S."/>
            <person name="Zhu C.-D."/>
            <person name="Coutinho L."/>
            <person name="Airas M.C."/>
            <person name="Batista T.M."/>
        </authorList>
    </citation>
    <scope>NUCLEOTIDE SEQUENCE [LARGE SCALE GENOMIC DNA]</scope>
    <source>
        <strain evidence="6">ASF017062</strain>
        <tissue evidence="6">Abdomen</tissue>
    </source>
</reference>
<evidence type="ECO:0000256" key="2">
    <source>
        <dbReference type="ARBA" id="ARBA00022801"/>
    </source>
</evidence>
<dbReference type="GO" id="GO:0006139">
    <property type="term" value="P:nucleobase-containing compound metabolic process"/>
    <property type="evidence" value="ECO:0007669"/>
    <property type="project" value="InterPro"/>
</dbReference>
<keyword evidence="3" id="KW-0269">Exonuclease</keyword>
<dbReference type="PANTHER" id="PTHR47765">
    <property type="entry name" value="3'-5' EXONUCLEASE DOMAIN-CONTAINING PROTEIN"/>
    <property type="match status" value="1"/>
</dbReference>
<feature type="domain" description="Mut7-C RNAse" evidence="5">
    <location>
        <begin position="890"/>
        <end position="933"/>
    </location>
</feature>
<dbReference type="CDD" id="cd06146">
    <property type="entry name" value="mut-7_like_exo"/>
    <property type="match status" value="1"/>
</dbReference>
<dbReference type="InterPro" id="IPR002782">
    <property type="entry name" value="Mut7-C_RNAse_dom"/>
</dbReference>
<evidence type="ECO:0000256" key="1">
    <source>
        <dbReference type="ARBA" id="ARBA00022722"/>
    </source>
</evidence>
<proteinExistence type="predicted"/>
<name>A0AAW0ZTM4_9HYME</name>
<dbReference type="Pfam" id="PF01927">
    <property type="entry name" value="Mut7-C"/>
    <property type="match status" value="2"/>
</dbReference>
<evidence type="ECO:0000313" key="7">
    <source>
        <dbReference type="Proteomes" id="UP001432146"/>
    </source>
</evidence>
<dbReference type="InterPro" id="IPR036397">
    <property type="entry name" value="RNaseH_sf"/>
</dbReference>
<dbReference type="InterPro" id="IPR052408">
    <property type="entry name" value="Exonuclease_MUT-7-like"/>
</dbReference>
<accession>A0AAW0ZTM4</accession>
<dbReference type="AlphaFoldDB" id="A0AAW0ZTM4"/>
<dbReference type="SUPFAM" id="SSF53098">
    <property type="entry name" value="Ribonuclease H-like"/>
    <property type="match status" value="1"/>
</dbReference>
<evidence type="ECO:0000259" key="4">
    <source>
        <dbReference type="Pfam" id="PF01612"/>
    </source>
</evidence>
<evidence type="ECO:0000313" key="6">
    <source>
        <dbReference type="EMBL" id="KAK9300844.1"/>
    </source>
</evidence>
<dbReference type="EMBL" id="JAWNGG020000120">
    <property type="protein sequence ID" value="KAK9300844.1"/>
    <property type="molecule type" value="Genomic_DNA"/>
</dbReference>
<keyword evidence="1" id="KW-0540">Nuclease</keyword>
<dbReference type="InterPro" id="IPR037432">
    <property type="entry name" value="Mut-7_DEDDy_dom"/>
</dbReference>
<evidence type="ECO:0000256" key="3">
    <source>
        <dbReference type="ARBA" id="ARBA00022839"/>
    </source>
</evidence>
<gene>
    <name evidence="6" type="ORF">QLX08_006558</name>
</gene>
<organism evidence="6 7">
    <name type="scientific">Tetragonisca angustula</name>
    <dbReference type="NCBI Taxonomy" id="166442"/>
    <lineage>
        <taxon>Eukaryota</taxon>
        <taxon>Metazoa</taxon>
        <taxon>Ecdysozoa</taxon>
        <taxon>Arthropoda</taxon>
        <taxon>Hexapoda</taxon>
        <taxon>Insecta</taxon>
        <taxon>Pterygota</taxon>
        <taxon>Neoptera</taxon>
        <taxon>Endopterygota</taxon>
        <taxon>Hymenoptera</taxon>
        <taxon>Apocrita</taxon>
        <taxon>Aculeata</taxon>
        <taxon>Apoidea</taxon>
        <taxon>Anthophila</taxon>
        <taxon>Apidae</taxon>
        <taxon>Tetragonisca</taxon>
    </lineage>
</organism>
<feature type="domain" description="Mut7-C RNAse" evidence="5">
    <location>
        <begin position="709"/>
        <end position="828"/>
    </location>
</feature>
<evidence type="ECO:0000259" key="5">
    <source>
        <dbReference type="Pfam" id="PF01927"/>
    </source>
</evidence>
<keyword evidence="7" id="KW-1185">Reference proteome</keyword>
<dbReference type="InterPro" id="IPR002562">
    <property type="entry name" value="3'-5'_exonuclease_dom"/>
</dbReference>
<dbReference type="Gene3D" id="3.30.420.10">
    <property type="entry name" value="Ribonuclease H-like superfamily/Ribonuclease H"/>
    <property type="match status" value="1"/>
</dbReference>
<dbReference type="GO" id="GO:0003676">
    <property type="term" value="F:nucleic acid binding"/>
    <property type="evidence" value="ECO:0007669"/>
    <property type="project" value="InterPro"/>
</dbReference>
<keyword evidence="2" id="KW-0378">Hydrolase</keyword>
<dbReference type="PANTHER" id="PTHR47765:SF2">
    <property type="entry name" value="EXONUCLEASE MUT-7 HOMOLOG"/>
    <property type="match status" value="1"/>
</dbReference>
<dbReference type="GO" id="GO:0008408">
    <property type="term" value="F:3'-5' exonuclease activity"/>
    <property type="evidence" value="ECO:0007669"/>
    <property type="project" value="InterPro"/>
</dbReference>
<protein>
    <recommendedName>
        <fullName evidence="8">Exonuclease mut-7 homolog</fullName>
    </recommendedName>
</protein>
<comment type="caution">
    <text evidence="6">The sequence shown here is derived from an EMBL/GenBank/DDBJ whole genome shotgun (WGS) entry which is preliminary data.</text>
</comment>
<dbReference type="Proteomes" id="UP001432146">
    <property type="component" value="Unassembled WGS sequence"/>
</dbReference>
<dbReference type="InterPro" id="IPR012337">
    <property type="entry name" value="RNaseH-like_sf"/>
</dbReference>
<evidence type="ECO:0008006" key="8">
    <source>
        <dbReference type="Google" id="ProtNLM"/>
    </source>
</evidence>
<dbReference type="Pfam" id="PF01612">
    <property type="entry name" value="DNA_pol_A_exo1"/>
    <property type="match status" value="1"/>
</dbReference>
<sequence>MSSEFEKNDGLSSFMNLSYMKNENNLTFFSSIDEATKEWLKSLEQIWQIWKKGDIVNNTLIEYFESAPEPYLSTIRLLVNTSDFKHIKRSSSLAFTVIEEFANWLKSKNSIYKHFLDLNLKLATFRLVIQQNNIEFVKMVATTYEFIDHKEEFFNIIREIIKEKKYKEAAQYAVILQLQDHFSNPETLLLPLILQNKLTVVEEFLGNCPILQKTLVLYLDNLIAPDNSMHVILNEIIKKNNIPDVKMPILNIKPMTKLIARLIKLYNLPPELCSNLNKKRCEGVLQFLVHKRYVESSLSIASWREMVQDAVGDDHTLQLAIIRMIINAKDAAEALYWAKKFDVPREKWPRAILYEGKEQNEYEAVNEGASTSKINDWEIDNDLVNYHELKLSRDSIKVVNDFDGFKEFLDNGLVNVCMVGIDSEWKPCFGTKQTELALIQIATKVNVYILDVTTMGNKLAELWAELASVLFENKNILKLGFGIAQDMTVIRNSLAVLSKVKTHGQGYLDIVNLWKKLVEDYKFVFPHESNQHFAKKNLSKLVELCLGRKLNKSDQFSNWEQRPLRESQIIYAALDAYCLLEIYTALEIQCEHLGIPFHDVCLEVQHIPYQSPEKNIRKPAQKHHSVKKNISYDKQQNFQRYSEQGGIRYNSQKSNYQIYQSFDKPRSMDFNKLHYANIPKNVKQANYESQTQKNSQVVKYKFIPAHQWRVVCDSMLGGLTNKLRMCGCDCAHFTFDQEGERSAQLAMREKRVLLTRNKGYLRFLQYIPSEDCYLVLKDTPNDQLREVLNYFKIRVTERDIFSRCQDCNSDEFAKVPKLLMDKLLKSYVKITRKNNYSITSNSSDCVDSTYHSNVATNSSNDLQHDTRVNELQRDDRTWILSTKSINVDTCLTKYKTRIQIDKVPIKMLQNIQNFYVCEHCGKIYWNGTHLERALNGVIKDLIYQM</sequence>